<organism evidence="1 2">
    <name type="scientific">Streptomonospora algeriensis</name>
    <dbReference type="NCBI Taxonomy" id="995084"/>
    <lineage>
        <taxon>Bacteria</taxon>
        <taxon>Bacillati</taxon>
        <taxon>Actinomycetota</taxon>
        <taxon>Actinomycetes</taxon>
        <taxon>Streptosporangiales</taxon>
        <taxon>Nocardiopsidaceae</taxon>
        <taxon>Streptomonospora</taxon>
    </lineage>
</organism>
<dbReference type="EMBL" id="JBHTHR010001434">
    <property type="protein sequence ID" value="MFD0804188.1"/>
    <property type="molecule type" value="Genomic_DNA"/>
</dbReference>
<keyword evidence="2" id="KW-1185">Reference proteome</keyword>
<feature type="non-terminal residue" evidence="1">
    <location>
        <position position="242"/>
    </location>
</feature>
<gene>
    <name evidence="1" type="ORF">ACFQZU_23125</name>
</gene>
<protein>
    <submittedName>
        <fullName evidence="1">Alkaline phosphatase family protein</fullName>
    </submittedName>
</protein>
<dbReference type="Gene3D" id="3.60.21.70">
    <property type="entry name" value="PhoD-like phosphatase"/>
    <property type="match status" value="1"/>
</dbReference>
<accession>A0ABW3BLM3</accession>
<name>A0ABW3BLM3_9ACTN</name>
<sequence length="242" mass="26177">PQPPGGTVRPPADSAAADGDAAGVVDAFAWRAHQEPESYRWSFRFDIGRNRLLLVDTRCGRVVDDDTQRRILDPQEAAWLDTQLTGDVDHLVVASTLPFLLPSGVHHLEAWNEAVCAGAWGQALRGPAEKLRQEVDLEHWAAFQASFRSVGDSLLRVAGGERGAPPASVLFLGGDVHFSYLARARAADREAGEHSRIAQLVCSPTCNRMPPILRRLTWLSARAIAGLIGSVMARAAGVPRPP</sequence>
<feature type="non-terminal residue" evidence="1">
    <location>
        <position position="1"/>
    </location>
</feature>
<reference evidence="2" key="1">
    <citation type="journal article" date="2019" name="Int. J. Syst. Evol. Microbiol.">
        <title>The Global Catalogue of Microorganisms (GCM) 10K type strain sequencing project: providing services to taxonomists for standard genome sequencing and annotation.</title>
        <authorList>
            <consortium name="The Broad Institute Genomics Platform"/>
            <consortium name="The Broad Institute Genome Sequencing Center for Infectious Disease"/>
            <person name="Wu L."/>
            <person name="Ma J."/>
        </authorList>
    </citation>
    <scope>NUCLEOTIDE SEQUENCE [LARGE SCALE GENOMIC DNA]</scope>
    <source>
        <strain evidence="2">CCUG 63369</strain>
    </source>
</reference>
<dbReference type="InterPro" id="IPR038607">
    <property type="entry name" value="PhoD-like_sf"/>
</dbReference>
<proteinExistence type="predicted"/>
<evidence type="ECO:0000313" key="1">
    <source>
        <dbReference type="EMBL" id="MFD0804188.1"/>
    </source>
</evidence>
<comment type="caution">
    <text evidence="1">The sequence shown here is derived from an EMBL/GenBank/DDBJ whole genome shotgun (WGS) entry which is preliminary data.</text>
</comment>
<evidence type="ECO:0000313" key="2">
    <source>
        <dbReference type="Proteomes" id="UP001596956"/>
    </source>
</evidence>
<dbReference type="Proteomes" id="UP001596956">
    <property type="component" value="Unassembled WGS sequence"/>
</dbReference>
<dbReference type="PANTHER" id="PTHR37031:SF2">
    <property type="entry name" value="PHOD-LIKE PHOSPHATASE METALLOPHOSPHATASE DOMAIN-CONTAINING PROTEIN"/>
    <property type="match status" value="1"/>
</dbReference>
<dbReference type="PANTHER" id="PTHR37031">
    <property type="entry name" value="METALLOPHOSPHATASE BINDING DOMAIN PROTEIN"/>
    <property type="match status" value="1"/>
</dbReference>